<gene>
    <name evidence="1" type="ORF">G2W53_033510</name>
</gene>
<comment type="caution">
    <text evidence="1">The sequence shown here is derived from an EMBL/GenBank/DDBJ whole genome shotgun (WGS) entry which is preliminary data.</text>
</comment>
<proteinExistence type="predicted"/>
<sequence length="137" mass="15711">MWLQHPQLKQIVQEAWNKLVTGSRALQIQNKVRTVSSELVTCGLGTKEPLVGNLLNRFREMAGFWMYNQKLEIKFSPNIMEHKKQVLTSILGCIRVDHLGKYLGGFINGPNMQKRNASLILDNLEQKLTGWKSKMLC</sequence>
<keyword evidence="2" id="KW-1185">Reference proteome</keyword>
<protein>
    <submittedName>
        <fullName evidence="1">Ribonuclease H</fullName>
    </submittedName>
</protein>
<evidence type="ECO:0000313" key="1">
    <source>
        <dbReference type="EMBL" id="KAF7812534.1"/>
    </source>
</evidence>
<evidence type="ECO:0000313" key="2">
    <source>
        <dbReference type="Proteomes" id="UP000634136"/>
    </source>
</evidence>
<dbReference type="OrthoDB" id="2008984at2759"/>
<accession>A0A834T9P4</accession>
<organism evidence="1 2">
    <name type="scientific">Senna tora</name>
    <dbReference type="NCBI Taxonomy" id="362788"/>
    <lineage>
        <taxon>Eukaryota</taxon>
        <taxon>Viridiplantae</taxon>
        <taxon>Streptophyta</taxon>
        <taxon>Embryophyta</taxon>
        <taxon>Tracheophyta</taxon>
        <taxon>Spermatophyta</taxon>
        <taxon>Magnoliopsida</taxon>
        <taxon>eudicotyledons</taxon>
        <taxon>Gunneridae</taxon>
        <taxon>Pentapetalae</taxon>
        <taxon>rosids</taxon>
        <taxon>fabids</taxon>
        <taxon>Fabales</taxon>
        <taxon>Fabaceae</taxon>
        <taxon>Caesalpinioideae</taxon>
        <taxon>Cassia clade</taxon>
        <taxon>Senna</taxon>
    </lineage>
</organism>
<dbReference type="AlphaFoldDB" id="A0A834T9P4"/>
<name>A0A834T9P4_9FABA</name>
<dbReference type="EMBL" id="JAAIUW010000010">
    <property type="protein sequence ID" value="KAF7812534.1"/>
    <property type="molecule type" value="Genomic_DNA"/>
</dbReference>
<reference evidence="1" key="1">
    <citation type="submission" date="2020-09" db="EMBL/GenBank/DDBJ databases">
        <title>Genome-Enabled Discovery of Anthraquinone Biosynthesis in Senna tora.</title>
        <authorList>
            <person name="Kang S.-H."/>
            <person name="Pandey R.P."/>
            <person name="Lee C.-M."/>
            <person name="Sim J.-S."/>
            <person name="Jeong J.-T."/>
            <person name="Choi B.-S."/>
            <person name="Jung M."/>
            <person name="Ginzburg D."/>
            <person name="Zhao K."/>
            <person name="Won S.Y."/>
            <person name="Oh T.-J."/>
            <person name="Yu Y."/>
            <person name="Kim N.-H."/>
            <person name="Lee O.R."/>
            <person name="Lee T.-H."/>
            <person name="Bashyal P."/>
            <person name="Kim T.-S."/>
            <person name="Lee W.-H."/>
            <person name="Kawkins C."/>
            <person name="Kim C.-K."/>
            <person name="Kim J.S."/>
            <person name="Ahn B.O."/>
            <person name="Rhee S.Y."/>
            <person name="Sohng J.K."/>
        </authorList>
    </citation>
    <scope>NUCLEOTIDE SEQUENCE</scope>
    <source>
        <tissue evidence="1">Leaf</tissue>
    </source>
</reference>
<dbReference type="Proteomes" id="UP000634136">
    <property type="component" value="Unassembled WGS sequence"/>
</dbReference>